<keyword evidence="2" id="KW-0326">Glycosidase</keyword>
<dbReference type="InterPro" id="IPR008928">
    <property type="entry name" value="6-hairpin_glycosidase_sf"/>
</dbReference>
<proteinExistence type="inferred from homology"/>
<comment type="caution">
    <text evidence="9">The sequence shown here is derived from an EMBL/GenBank/DDBJ whole genome shotgun (WGS) entry which is preliminary data.</text>
</comment>
<evidence type="ECO:0000256" key="3">
    <source>
        <dbReference type="PIRSR" id="PIRSR036289-50"/>
    </source>
</evidence>
<sequence length="797" mass="88213">MERTSVTETGFGYECSPWELRWRGLDVDALQRTESAFALSNGHIGMRGTLEESEPRGLPGTYLNGFYEQHELPYAEGGYGYPEEGQTVVNVTDGKVLRLLVEDEPLDMRYGVATAHDRVLDFRSGTLRRVTEWSSPTGRRVRVTTERLVSFTQRAVAAIRYDVEPLDEDLQLVVQSDLLANEPIESDTRDPRVAAALDSPLVPQFCQAADYQAVLVHETRASGLRVAAAMDHKIEVDNGLRTRIHAEGDLARLTAAVDVRKGGRLRITKFLAYGWSAQRSVPALRAQVEAALAGGRQTGWKGLIAEQRQFLDDFWATSDIEIDGDPELQQAVRFALFHLLQAGARGETRAIAGKGLTGPGYDGHAFWDSETFVLPVLTYTMPDAARDALRWRHSTMDKARARAAQLGLRGAAFPWRSINGAECSAYWPAGTAAFHVSADIADAVLRYMYATGDIEFERDCGTELLLETARLWASLGHFDHHGHFRIDGVTGPDEYSAVADNNIYTNLMARRNLSAAADSCRRHPDIAARFGVDTVELDTWRSAADMMALPYDQELGVHPQSEGFLQHDEWDFAGTEEEFYPLLLNYPYFDLYRKQVVKQADLVLALHLCGDSFSPEEKARDFAYYEARTVRDSSLSAGTQAVIAAEVGHLQLAYDYLAEAALTDLHDVHNNVRNGLHMASLAGAWQGTVAGFGGLRDHGGQLSFAPRLPGALRRLTFRLTFRGTRFQVSIRHTHATYQVLDGPTLDLIHHGERFTVTAEPQQLPIPVLNAGPPPSQPAGRAPARRDASKVRPFINGG</sequence>
<feature type="domain" description="Glycoside hydrolase family 65 N-terminal" evidence="8">
    <location>
        <begin position="23"/>
        <end position="276"/>
    </location>
</feature>
<accession>A0A2A9FGJ4</accession>
<evidence type="ECO:0000313" key="10">
    <source>
        <dbReference type="Proteomes" id="UP000243542"/>
    </source>
</evidence>
<evidence type="ECO:0000256" key="1">
    <source>
        <dbReference type="ARBA" id="ARBA00006768"/>
    </source>
</evidence>
<dbReference type="Gene3D" id="2.60.420.10">
    <property type="entry name" value="Maltose phosphorylase, domain 3"/>
    <property type="match status" value="1"/>
</dbReference>
<dbReference type="SUPFAM" id="SSF48208">
    <property type="entry name" value="Six-hairpin glycosidases"/>
    <property type="match status" value="1"/>
</dbReference>
<dbReference type="Gene3D" id="2.70.98.40">
    <property type="entry name" value="Glycoside hydrolase, family 65, N-terminal domain"/>
    <property type="match status" value="1"/>
</dbReference>
<dbReference type="PANTHER" id="PTHR11051">
    <property type="entry name" value="GLYCOSYL HYDROLASE-RELATED"/>
    <property type="match status" value="1"/>
</dbReference>
<dbReference type="Pfam" id="PF03636">
    <property type="entry name" value="Glyco_hydro_65N"/>
    <property type="match status" value="1"/>
</dbReference>
<dbReference type="InterPro" id="IPR005194">
    <property type="entry name" value="Glyco_hydro_65_C"/>
</dbReference>
<dbReference type="InterPro" id="IPR005196">
    <property type="entry name" value="Glyco_hydro_65_N"/>
</dbReference>
<evidence type="ECO:0000256" key="5">
    <source>
        <dbReference type="SAM" id="MobiDB-lite"/>
    </source>
</evidence>
<feature type="binding site" evidence="4">
    <location>
        <begin position="367"/>
        <end position="368"/>
    </location>
    <ligand>
        <name>substrate</name>
    </ligand>
</feature>
<name>A0A2A9FGJ4_9PSEU</name>
<evidence type="ECO:0000256" key="4">
    <source>
        <dbReference type="PIRSR" id="PIRSR036289-51"/>
    </source>
</evidence>
<feature type="region of interest" description="Disordered" evidence="5">
    <location>
        <begin position="763"/>
        <end position="797"/>
    </location>
</feature>
<dbReference type="InterPro" id="IPR011013">
    <property type="entry name" value="Gal_mutarotase_sf_dom"/>
</dbReference>
<protein>
    <submittedName>
        <fullName evidence="9">Alpha,alpha-trehalose phosphorylase</fullName>
    </submittedName>
</protein>
<dbReference type="SUPFAM" id="SSF74650">
    <property type="entry name" value="Galactose mutarotase-like"/>
    <property type="match status" value="1"/>
</dbReference>
<evidence type="ECO:0000259" key="7">
    <source>
        <dbReference type="Pfam" id="PF03633"/>
    </source>
</evidence>
<dbReference type="InterPro" id="IPR017045">
    <property type="entry name" value="Malt_Pase/Glycosyl_Hdrlase"/>
</dbReference>
<gene>
    <name evidence="9" type="ORF">ATK36_5818</name>
</gene>
<feature type="active site" description="Proton donor" evidence="3">
    <location>
        <position position="494"/>
    </location>
</feature>
<evidence type="ECO:0000259" key="8">
    <source>
        <dbReference type="Pfam" id="PF03636"/>
    </source>
</evidence>
<feature type="domain" description="Glycoside hydrolase family 65 C-terminal" evidence="7">
    <location>
        <begin position="695"/>
        <end position="756"/>
    </location>
</feature>
<dbReference type="FunFam" id="1.50.10.10:FF:000029">
    <property type="entry name" value="Family 65 glycosyl hydrolase"/>
    <property type="match status" value="1"/>
</dbReference>
<evidence type="ECO:0000259" key="6">
    <source>
        <dbReference type="Pfam" id="PF03632"/>
    </source>
</evidence>
<dbReference type="GO" id="GO:0004553">
    <property type="term" value="F:hydrolase activity, hydrolyzing O-glycosyl compounds"/>
    <property type="evidence" value="ECO:0007669"/>
    <property type="project" value="TreeGrafter"/>
</dbReference>
<evidence type="ECO:0000313" key="9">
    <source>
        <dbReference type="EMBL" id="PFG50577.1"/>
    </source>
</evidence>
<dbReference type="Gene3D" id="1.50.10.10">
    <property type="match status" value="1"/>
</dbReference>
<dbReference type="GO" id="GO:0016757">
    <property type="term" value="F:glycosyltransferase activity"/>
    <property type="evidence" value="ECO:0007669"/>
    <property type="project" value="UniProtKB-ARBA"/>
</dbReference>
<dbReference type="EMBL" id="PDJK01000002">
    <property type="protein sequence ID" value="PFG50577.1"/>
    <property type="molecule type" value="Genomic_DNA"/>
</dbReference>
<comment type="similarity">
    <text evidence="1">Belongs to the glycosyl hydrolase 65 family.</text>
</comment>
<dbReference type="InterPro" id="IPR037018">
    <property type="entry name" value="GH65_N"/>
</dbReference>
<dbReference type="AlphaFoldDB" id="A0A2A9FGJ4"/>
<organism evidence="9 10">
    <name type="scientific">Amycolatopsis sulphurea</name>
    <dbReference type="NCBI Taxonomy" id="76022"/>
    <lineage>
        <taxon>Bacteria</taxon>
        <taxon>Bacillati</taxon>
        <taxon>Actinomycetota</taxon>
        <taxon>Actinomycetes</taxon>
        <taxon>Pseudonocardiales</taxon>
        <taxon>Pseudonocardiaceae</taxon>
        <taxon>Amycolatopsis</taxon>
    </lineage>
</organism>
<dbReference type="Proteomes" id="UP000243542">
    <property type="component" value="Unassembled WGS sequence"/>
</dbReference>
<dbReference type="Pfam" id="PF03632">
    <property type="entry name" value="Glyco_hydro_65m"/>
    <property type="match status" value="1"/>
</dbReference>
<evidence type="ECO:0000256" key="2">
    <source>
        <dbReference type="ARBA" id="ARBA00023295"/>
    </source>
</evidence>
<dbReference type="InterPro" id="IPR012341">
    <property type="entry name" value="6hp_glycosidase-like_sf"/>
</dbReference>
<keyword evidence="10" id="KW-1185">Reference proteome</keyword>
<keyword evidence="2" id="KW-0378">Hydrolase</keyword>
<dbReference type="GO" id="GO:0030246">
    <property type="term" value="F:carbohydrate binding"/>
    <property type="evidence" value="ECO:0007669"/>
    <property type="project" value="InterPro"/>
</dbReference>
<dbReference type="GO" id="GO:0005975">
    <property type="term" value="P:carbohydrate metabolic process"/>
    <property type="evidence" value="ECO:0007669"/>
    <property type="project" value="InterPro"/>
</dbReference>
<dbReference type="Pfam" id="PF03633">
    <property type="entry name" value="Glyco_hydro_65C"/>
    <property type="match status" value="1"/>
</dbReference>
<feature type="binding site" evidence="4">
    <location>
        <begin position="598"/>
        <end position="599"/>
    </location>
    <ligand>
        <name>substrate</name>
    </ligand>
</feature>
<dbReference type="PIRSF" id="PIRSF036289">
    <property type="entry name" value="Glycosyl_hydrolase_malt_phosph"/>
    <property type="match status" value="1"/>
</dbReference>
<dbReference type="InterPro" id="IPR005195">
    <property type="entry name" value="Glyco_hydro_65_M"/>
</dbReference>
<reference evidence="9 10" key="1">
    <citation type="submission" date="2017-10" db="EMBL/GenBank/DDBJ databases">
        <title>Sequencing the genomes of 1000 actinobacteria strains.</title>
        <authorList>
            <person name="Klenk H.-P."/>
        </authorList>
    </citation>
    <scope>NUCLEOTIDE SEQUENCE [LARGE SCALE GENOMIC DNA]</scope>
    <source>
        <strain evidence="9 10">DSM 46092</strain>
    </source>
</reference>
<feature type="domain" description="Glycoside hydrolase family 65 central catalytic" evidence="6">
    <location>
        <begin position="333"/>
        <end position="686"/>
    </location>
</feature>
<dbReference type="PANTHER" id="PTHR11051:SF13">
    <property type="entry name" value="GLYCOSYL TRANSFERASE"/>
    <property type="match status" value="1"/>
</dbReference>